<organism evidence="2 3">
    <name type="scientific">Bremerella volcania</name>
    <dbReference type="NCBI Taxonomy" id="2527984"/>
    <lineage>
        <taxon>Bacteria</taxon>
        <taxon>Pseudomonadati</taxon>
        <taxon>Planctomycetota</taxon>
        <taxon>Planctomycetia</taxon>
        <taxon>Pirellulales</taxon>
        <taxon>Pirellulaceae</taxon>
        <taxon>Bremerella</taxon>
    </lineage>
</organism>
<dbReference type="AlphaFoldDB" id="A0A518C8N0"/>
<dbReference type="Proteomes" id="UP000318626">
    <property type="component" value="Chromosome"/>
</dbReference>
<dbReference type="KEGG" id="bvo:Pan97_26230"/>
<proteinExistence type="predicted"/>
<dbReference type="InterPro" id="IPR045552">
    <property type="entry name" value="bpX2"/>
</dbReference>
<keyword evidence="3" id="KW-1185">Reference proteome</keyword>
<sequence>MTTFVWKLHREACELLGIVRTQPSLEVCVDGDTVWIRCKDASDDLQRAFMQLPVVHSVATDDGQLIERGMRVPRGYVAGGPWMPIAEWMRVTLPVAGLSGLAPKAIPLEMVRSEEFKASQLLQTDIQAWAKYAASAPRVRLDHLSFAVAEDSTVFVRGKPLPPISGRRLVVQGRVAVEAGWTWRPALAVEVLEATLAIEPGNFAVLVGDGGWTLLSEEVFVQATRSAVRSASEELGYVC</sequence>
<accession>A0A518C8N0</accession>
<protein>
    <recommendedName>
        <fullName evidence="1">MoxR-vWA-beta-propeller ternary system domain-containing protein</fullName>
    </recommendedName>
</protein>
<evidence type="ECO:0000313" key="3">
    <source>
        <dbReference type="Proteomes" id="UP000318626"/>
    </source>
</evidence>
<evidence type="ECO:0000259" key="1">
    <source>
        <dbReference type="Pfam" id="PF19918"/>
    </source>
</evidence>
<dbReference type="OrthoDB" id="290678at2"/>
<dbReference type="Pfam" id="PF19918">
    <property type="entry name" value="bpX2"/>
    <property type="match status" value="1"/>
</dbReference>
<name>A0A518C8N0_9BACT</name>
<dbReference type="RefSeq" id="WP_144973083.1">
    <property type="nucleotide sequence ID" value="NZ_CP036289.1"/>
</dbReference>
<evidence type="ECO:0000313" key="2">
    <source>
        <dbReference type="EMBL" id="QDU75589.1"/>
    </source>
</evidence>
<reference evidence="3" key="1">
    <citation type="submission" date="2019-02" db="EMBL/GenBank/DDBJ databases">
        <title>Deep-cultivation of Planctomycetes and their phenomic and genomic characterization uncovers novel biology.</title>
        <authorList>
            <person name="Wiegand S."/>
            <person name="Jogler M."/>
            <person name="Boedeker C."/>
            <person name="Pinto D."/>
            <person name="Vollmers J."/>
            <person name="Rivas-Marin E."/>
            <person name="Kohn T."/>
            <person name="Peeters S.H."/>
            <person name="Heuer A."/>
            <person name="Rast P."/>
            <person name="Oberbeckmann S."/>
            <person name="Bunk B."/>
            <person name="Jeske O."/>
            <person name="Meyerdierks A."/>
            <person name="Storesund J.E."/>
            <person name="Kallscheuer N."/>
            <person name="Luecker S."/>
            <person name="Lage O.M."/>
            <person name="Pohl T."/>
            <person name="Merkel B.J."/>
            <person name="Hornburger P."/>
            <person name="Mueller R.-W."/>
            <person name="Bruemmer F."/>
            <person name="Labrenz M."/>
            <person name="Spormann A.M."/>
            <person name="Op den Camp H."/>
            <person name="Overmann J."/>
            <person name="Amann R."/>
            <person name="Jetten M.S.M."/>
            <person name="Mascher T."/>
            <person name="Medema M.H."/>
            <person name="Devos D.P."/>
            <person name="Kaster A.-K."/>
            <person name="Ovreas L."/>
            <person name="Rohde M."/>
            <person name="Galperin M.Y."/>
            <person name="Jogler C."/>
        </authorList>
    </citation>
    <scope>NUCLEOTIDE SEQUENCE [LARGE SCALE GENOMIC DNA]</scope>
    <source>
        <strain evidence="3">Pan97</strain>
    </source>
</reference>
<dbReference type="EMBL" id="CP036289">
    <property type="protein sequence ID" value="QDU75589.1"/>
    <property type="molecule type" value="Genomic_DNA"/>
</dbReference>
<gene>
    <name evidence="2" type="ORF">Pan97_26230</name>
</gene>
<feature type="domain" description="MoxR-vWA-beta-propeller ternary system" evidence="1">
    <location>
        <begin position="7"/>
        <end position="229"/>
    </location>
</feature>